<proteinExistence type="predicted"/>
<dbReference type="AlphaFoldDB" id="A0A3M0BJX2"/>
<organism evidence="1 2">
    <name type="scientific">Hydrogenothermus marinus</name>
    <dbReference type="NCBI Taxonomy" id="133270"/>
    <lineage>
        <taxon>Bacteria</taxon>
        <taxon>Pseudomonadati</taxon>
        <taxon>Aquificota</taxon>
        <taxon>Aquificia</taxon>
        <taxon>Aquificales</taxon>
        <taxon>Hydrogenothermaceae</taxon>
        <taxon>Hydrogenothermus</taxon>
    </lineage>
</organism>
<evidence type="ECO:0008006" key="3">
    <source>
        <dbReference type="Google" id="ProtNLM"/>
    </source>
</evidence>
<evidence type="ECO:0000313" key="1">
    <source>
        <dbReference type="EMBL" id="RMA97511.1"/>
    </source>
</evidence>
<sequence>MDLVKLLESLKNKLEEEKEQLLKLDNPNDLIKVIEEKKEILVKLSKFNKEDFSKYEDIIIEIDKLSKENLSLAMNNMSLIDELFSAIFEESVEKYNPYGEVSKKGSSGIFNKKI</sequence>
<dbReference type="Proteomes" id="UP000280842">
    <property type="component" value="Unassembled WGS sequence"/>
</dbReference>
<name>A0A3M0BJX2_9AQUI</name>
<protein>
    <recommendedName>
        <fullName evidence="3">FlgN protein</fullName>
    </recommendedName>
</protein>
<keyword evidence="2" id="KW-1185">Reference proteome</keyword>
<evidence type="ECO:0000313" key="2">
    <source>
        <dbReference type="Proteomes" id="UP000280842"/>
    </source>
</evidence>
<comment type="caution">
    <text evidence="1">The sequence shown here is derived from an EMBL/GenBank/DDBJ whole genome shotgun (WGS) entry which is preliminary data.</text>
</comment>
<dbReference type="EMBL" id="REFO01000010">
    <property type="protein sequence ID" value="RMA97511.1"/>
    <property type="molecule type" value="Genomic_DNA"/>
</dbReference>
<gene>
    <name evidence="1" type="ORF">CLV39_0124</name>
</gene>
<accession>A0A3M0BJX2</accession>
<dbReference type="RefSeq" id="WP_121922289.1">
    <property type="nucleotide sequence ID" value="NZ_REFO01000010.1"/>
</dbReference>
<dbReference type="OrthoDB" id="15010at2"/>
<reference evidence="1 2" key="1">
    <citation type="submission" date="2018-10" db="EMBL/GenBank/DDBJ databases">
        <title>Genomic Encyclopedia of Archaeal and Bacterial Type Strains, Phase II (KMG-II): from individual species to whole genera.</title>
        <authorList>
            <person name="Goeker M."/>
        </authorList>
    </citation>
    <scope>NUCLEOTIDE SEQUENCE [LARGE SCALE GENOMIC DNA]</scope>
    <source>
        <strain evidence="1 2">VM1</strain>
    </source>
</reference>